<evidence type="ECO:0000256" key="1">
    <source>
        <dbReference type="ARBA" id="ARBA00022723"/>
    </source>
</evidence>
<dbReference type="GeneID" id="106747645"/>
<evidence type="ECO:0000256" key="2">
    <source>
        <dbReference type="ARBA" id="ARBA00022771"/>
    </source>
</evidence>
<protein>
    <submittedName>
        <fullName evidence="7">Uncharacterized protein LOC106747645</fullName>
    </submittedName>
</protein>
<feature type="domain" description="MYND-type" evidence="5">
    <location>
        <begin position="14"/>
        <end position="53"/>
    </location>
</feature>
<dbReference type="GO" id="GO:0008270">
    <property type="term" value="F:zinc ion binding"/>
    <property type="evidence" value="ECO:0007669"/>
    <property type="project" value="UniProtKB-KW"/>
</dbReference>
<keyword evidence="3" id="KW-0862">Zinc</keyword>
<evidence type="ECO:0000313" key="6">
    <source>
        <dbReference type="Proteomes" id="UP000515204"/>
    </source>
</evidence>
<dbReference type="KEGG" id="dqu:106747645"/>
<dbReference type="PROSITE" id="PS01360">
    <property type="entry name" value="ZF_MYND_1"/>
    <property type="match status" value="1"/>
</dbReference>
<dbReference type="Pfam" id="PF20179">
    <property type="entry name" value="MSS51_C"/>
    <property type="match status" value="1"/>
</dbReference>
<gene>
    <name evidence="7" type="primary">LOC106747645</name>
</gene>
<keyword evidence="2 4" id="KW-0863">Zinc-finger</keyword>
<dbReference type="AlphaFoldDB" id="A0A6P3XQS1"/>
<name>A0A6P3XQS1_DINQU</name>
<accession>A0A6P3XQS1</accession>
<evidence type="ECO:0000259" key="5">
    <source>
        <dbReference type="PROSITE" id="PS50865"/>
    </source>
</evidence>
<keyword evidence="6" id="KW-1185">Reference proteome</keyword>
<evidence type="ECO:0000313" key="7">
    <source>
        <dbReference type="RefSeq" id="XP_014480865.1"/>
    </source>
</evidence>
<dbReference type="OrthoDB" id="5282002at2759"/>
<dbReference type="Gene3D" id="6.10.140.2220">
    <property type="match status" value="1"/>
</dbReference>
<keyword evidence="1" id="KW-0479">Metal-binding</keyword>
<dbReference type="InterPro" id="IPR002893">
    <property type="entry name" value="Znf_MYND"/>
</dbReference>
<sequence>MAAGYNEFFNPNLCHVCKRRFAGRLIVCNQCYMISYCSEKHKMQHWLEHMNICKSIAKYLVKRPQDNNNRYKSAEWLALRKFLIELVQKDLNRELLTNEMQMLICRRSCLICHQQAELRTCEHCCSAEFCNEHAEEFRRQHDLSSCEELLLLLNLNIAVLRTSANCLQLQFNNIPNQSIPYHDTVSFVSGYVLPARKLMGTGREWIDTDFIYTDYISGPLTLHYAMWETKLLNLLNTNRSDVFTVHVIAASAVDKDGVAAWELFLHFATKTRVLLIVMIGPELTLDYDNVNICRACQLHRRILRYECYPMLYHDYAINEVYRKPDIIVGFQAELDDKETWLASLRKLQDQNCPLILTATSLRNMQDDITTIRNVLGITLRPDFMKENKFTACRPYKDLQYDCVSYRNQYVVVYETLHHPNGVSNSSL</sequence>
<evidence type="ECO:0000256" key="3">
    <source>
        <dbReference type="ARBA" id="ARBA00022833"/>
    </source>
</evidence>
<organism evidence="6 7">
    <name type="scientific">Dinoponera quadriceps</name>
    <name type="common">South American ant</name>
    <dbReference type="NCBI Taxonomy" id="609295"/>
    <lineage>
        <taxon>Eukaryota</taxon>
        <taxon>Metazoa</taxon>
        <taxon>Ecdysozoa</taxon>
        <taxon>Arthropoda</taxon>
        <taxon>Hexapoda</taxon>
        <taxon>Insecta</taxon>
        <taxon>Pterygota</taxon>
        <taxon>Neoptera</taxon>
        <taxon>Endopterygota</taxon>
        <taxon>Hymenoptera</taxon>
        <taxon>Apocrita</taxon>
        <taxon>Aculeata</taxon>
        <taxon>Formicoidea</taxon>
        <taxon>Formicidae</taxon>
        <taxon>Ponerinae</taxon>
        <taxon>Ponerini</taxon>
        <taxon>Dinoponera</taxon>
    </lineage>
</organism>
<proteinExistence type="predicted"/>
<dbReference type="RefSeq" id="XP_014480865.1">
    <property type="nucleotide sequence ID" value="XM_014625379.1"/>
</dbReference>
<reference evidence="7" key="1">
    <citation type="submission" date="2025-08" db="UniProtKB">
        <authorList>
            <consortium name="RefSeq"/>
        </authorList>
    </citation>
    <scope>IDENTIFICATION</scope>
</reference>
<dbReference type="PROSITE" id="PS50865">
    <property type="entry name" value="ZF_MYND_2"/>
    <property type="match status" value="1"/>
</dbReference>
<dbReference type="SUPFAM" id="SSF144232">
    <property type="entry name" value="HIT/MYND zinc finger-like"/>
    <property type="match status" value="1"/>
</dbReference>
<dbReference type="PANTHER" id="PTHR28069:SF2">
    <property type="entry name" value="GH20023P"/>
    <property type="match status" value="1"/>
</dbReference>
<dbReference type="PANTHER" id="PTHR28069">
    <property type="entry name" value="GH20023P"/>
    <property type="match status" value="1"/>
</dbReference>
<dbReference type="InterPro" id="IPR046824">
    <property type="entry name" value="Mss51-like_C"/>
</dbReference>
<dbReference type="Proteomes" id="UP000515204">
    <property type="component" value="Unplaced"/>
</dbReference>
<evidence type="ECO:0000256" key="4">
    <source>
        <dbReference type="PROSITE-ProRule" id="PRU00134"/>
    </source>
</evidence>
<dbReference type="Pfam" id="PF01753">
    <property type="entry name" value="zf-MYND"/>
    <property type="match status" value="1"/>
</dbReference>